<comment type="caution">
    <text evidence="1">The sequence shown here is derived from an EMBL/GenBank/DDBJ whole genome shotgun (WGS) entry which is preliminary data.</text>
</comment>
<name>A0A5J4QXT3_9EUKA</name>
<sequence>MAIEDYQLAIQIRQIAMNSIAVTHQAQFDLQDNLQSNEQETIDICLSTTDAIESYSHSAHIIIPNTLSQNQNLQSSTAILVITGGKRNPSQLIDQKGQEIRLFDLGRWS</sequence>
<reference evidence="1 2" key="1">
    <citation type="submission" date="2019-03" db="EMBL/GenBank/DDBJ databases">
        <title>Single cell metagenomics reveals metabolic interactions within the superorganism composed of flagellate Streblomastix strix and complex community of Bacteroidetes bacteria on its surface.</title>
        <authorList>
            <person name="Treitli S.C."/>
            <person name="Kolisko M."/>
            <person name="Husnik F."/>
            <person name="Keeling P."/>
            <person name="Hampl V."/>
        </authorList>
    </citation>
    <scope>NUCLEOTIDE SEQUENCE [LARGE SCALE GENOMIC DNA]</scope>
    <source>
        <strain evidence="1">ST1C</strain>
    </source>
</reference>
<dbReference type="EMBL" id="SNRW01043771">
    <property type="protein sequence ID" value="KAA6326737.1"/>
    <property type="molecule type" value="Genomic_DNA"/>
</dbReference>
<accession>A0A5J4QXT3</accession>
<dbReference type="AlphaFoldDB" id="A0A5J4QXT3"/>
<evidence type="ECO:0000313" key="2">
    <source>
        <dbReference type="Proteomes" id="UP000324800"/>
    </source>
</evidence>
<dbReference type="Proteomes" id="UP000324800">
    <property type="component" value="Unassembled WGS sequence"/>
</dbReference>
<feature type="non-terminal residue" evidence="1">
    <location>
        <position position="109"/>
    </location>
</feature>
<gene>
    <name evidence="1" type="ORF">EZS28_053909</name>
</gene>
<organism evidence="1 2">
    <name type="scientific">Streblomastix strix</name>
    <dbReference type="NCBI Taxonomy" id="222440"/>
    <lineage>
        <taxon>Eukaryota</taxon>
        <taxon>Metamonada</taxon>
        <taxon>Preaxostyla</taxon>
        <taxon>Oxymonadida</taxon>
        <taxon>Streblomastigidae</taxon>
        <taxon>Streblomastix</taxon>
    </lineage>
</organism>
<protein>
    <submittedName>
        <fullName evidence="1">Uncharacterized protein</fullName>
    </submittedName>
</protein>
<proteinExistence type="predicted"/>
<evidence type="ECO:0000313" key="1">
    <source>
        <dbReference type="EMBL" id="KAA6326737.1"/>
    </source>
</evidence>